<evidence type="ECO:0000313" key="1">
    <source>
        <dbReference type="EMBL" id="MET1257546.1"/>
    </source>
</evidence>
<accession>A0ABV2C055</accession>
<proteinExistence type="predicted"/>
<name>A0ABV2C055_9GAMM</name>
<evidence type="ECO:0000313" key="2">
    <source>
        <dbReference type="Proteomes" id="UP001548189"/>
    </source>
</evidence>
<organism evidence="1 2">
    <name type="scientific">Aliikangiella maris</name>
    <dbReference type="NCBI Taxonomy" id="3162458"/>
    <lineage>
        <taxon>Bacteria</taxon>
        <taxon>Pseudomonadati</taxon>
        <taxon>Pseudomonadota</taxon>
        <taxon>Gammaproteobacteria</taxon>
        <taxon>Oceanospirillales</taxon>
        <taxon>Pleioneaceae</taxon>
        <taxon>Aliikangiella</taxon>
    </lineage>
</organism>
<dbReference type="RefSeq" id="WP_353898129.1">
    <property type="nucleotide sequence ID" value="NZ_JBEVCJ010000099.1"/>
</dbReference>
<protein>
    <recommendedName>
        <fullName evidence="3">Restriction endonuclease</fullName>
    </recommendedName>
</protein>
<evidence type="ECO:0008006" key="3">
    <source>
        <dbReference type="Google" id="ProtNLM"/>
    </source>
</evidence>
<sequence length="263" mass="31536">MPKYEEASYLNDQNEWERVSYLELTNEERRADLRERDLREKPQGFFQLGIRNHPKTPHFFEKKPIRTDLQAGIKESEEHSNQQRMICAFLNKYEKHNLGYYERPWDKHDKGFEPLVKIRNYKWEKEVKFGLVYGKYVVFDIFGRDEKNLSLTDKSPFIAIEVVDTHFHSQKAFKVLLETSKNLPLVVGYMFLPVTPHFNSVKKPARTNSFSSVRFQCYIADGSFWYRNERLEELYEVTPEIPEVYYNLVKEKLYEDGYIRSES</sequence>
<dbReference type="EMBL" id="JBEVCJ010000099">
    <property type="protein sequence ID" value="MET1257546.1"/>
    <property type="molecule type" value="Genomic_DNA"/>
</dbReference>
<gene>
    <name evidence="1" type="ORF">ABVT43_20615</name>
</gene>
<comment type="caution">
    <text evidence="1">The sequence shown here is derived from an EMBL/GenBank/DDBJ whole genome shotgun (WGS) entry which is preliminary data.</text>
</comment>
<reference evidence="1 2" key="1">
    <citation type="submission" date="2024-06" db="EMBL/GenBank/DDBJ databases">
        <authorList>
            <person name="Li F."/>
        </authorList>
    </citation>
    <scope>NUCLEOTIDE SEQUENCE [LARGE SCALE GENOMIC DNA]</scope>
    <source>
        <strain evidence="1 2">GXAS 311</strain>
    </source>
</reference>
<dbReference type="Proteomes" id="UP001548189">
    <property type="component" value="Unassembled WGS sequence"/>
</dbReference>
<keyword evidence="2" id="KW-1185">Reference proteome</keyword>